<feature type="transmembrane region" description="Helical" evidence="9">
    <location>
        <begin position="601"/>
        <end position="623"/>
    </location>
</feature>
<evidence type="ECO:0000313" key="11">
    <source>
        <dbReference type="Proteomes" id="UP000239899"/>
    </source>
</evidence>
<accession>A0A2P6TY27</accession>
<dbReference type="InterPro" id="IPR021149">
    <property type="entry name" value="OligosaccharylTrfase_OST3/OST6"/>
</dbReference>
<sequence length="634" mass="69075">MAVPDFNPELVPQLRKHFYTRLGDPLSTSVDRFCWDWWHVPGQYTLLRTPAEAFFPDKLYDQLEDALIAYGERELGCRGISPIWLSCYVSGCHQGLHADAPHGPFAFVLSLTNWEGRRFSGGETLLLQPQVLDYWRRFDSGVGTELPQLTTLIPPRLGQLTVFDGRIPHGVQPVSGTMDPREGRIVLHGWFTTPSPFFSGSLGEEEATPALNACLDALYAALGELPPVVGTVTLRLEVAAEGKVADLRWLTNTLVARPQGVPPGDEPWEAVDATLACIAEHCLAARFPPTAGPTAITLPFVFDGLRLLLALCLVLAISGSDDGDAARIARVQTLQRAGIVELDTKSVKEVLVGKSRPYSVFLIADAKDLRSSSKLKLGQVVADFRLAAKTYASTHRGQPAAGSVVFARMEFSKVKELFGRLGVQSLPYMARVPPGLAISEGGAITLPREELMSPASYPWTAEAIAEFVTERSGLPVGKIERSPLISARLMPVVSLAVLGGVGSVGYKLYYAPFMRHQALYAAGALVIYWFSVSGGMFNIIRGVPLVGYDARKRQAMLFMAGQGQLGAEGFIMGSLYTLVGLAVAGLIFIVPKVKDAQARRYAAYGLLALAFLAFRSVTANHLWKTGMQTHWYWP</sequence>
<evidence type="ECO:0000256" key="6">
    <source>
        <dbReference type="ARBA" id="ARBA00022824"/>
    </source>
</evidence>
<evidence type="ECO:0000256" key="5">
    <source>
        <dbReference type="ARBA" id="ARBA00022729"/>
    </source>
</evidence>
<organism evidence="10 11">
    <name type="scientific">Chlorella sorokiniana</name>
    <name type="common">Freshwater green alga</name>
    <dbReference type="NCBI Taxonomy" id="3076"/>
    <lineage>
        <taxon>Eukaryota</taxon>
        <taxon>Viridiplantae</taxon>
        <taxon>Chlorophyta</taxon>
        <taxon>core chlorophytes</taxon>
        <taxon>Trebouxiophyceae</taxon>
        <taxon>Chlorellales</taxon>
        <taxon>Chlorellaceae</taxon>
        <taxon>Chlorella clade</taxon>
        <taxon>Chlorella</taxon>
    </lineage>
</organism>
<dbReference type="Pfam" id="PF04756">
    <property type="entry name" value="OST3_OST6"/>
    <property type="match status" value="1"/>
</dbReference>
<keyword evidence="8 9" id="KW-0472">Membrane</keyword>
<protein>
    <submittedName>
        <fullName evidence="10">Oxoglutarate iron-dependent dioxygenase</fullName>
    </submittedName>
</protein>
<keyword evidence="4 9" id="KW-0812">Transmembrane</keyword>
<dbReference type="GO" id="GO:0018279">
    <property type="term" value="P:protein N-linked glycosylation via asparagine"/>
    <property type="evidence" value="ECO:0007669"/>
    <property type="project" value="TreeGrafter"/>
</dbReference>
<comment type="function">
    <text evidence="1">Subunit of the oligosaccharyl transferase (OST) complex that catalyzes the initial transfer of a defined glycan (Glc(3)Man(9)GlcNAc(2) in eukaryotes) from the lipid carrier dolichol-pyrophosphate to an asparagine residue within an Asn-X-Ser/Thr consensus motif in nascent polypeptide chains, the first step in protein N-glycosylation. N-glycosylation occurs cotranslationally and the complex associates with the Sec61 complex at the channel-forming translocon complex that mediates protein translocation across the endoplasmic reticulum (ER). All subunits are required for a maximal enzyme activity.</text>
</comment>
<keyword evidence="5" id="KW-0732">Signal</keyword>
<name>A0A2P6TY27_CHLSO</name>
<feature type="transmembrane region" description="Helical" evidence="9">
    <location>
        <begin position="569"/>
        <end position="589"/>
    </location>
</feature>
<dbReference type="Gene3D" id="2.60.120.620">
    <property type="entry name" value="q2cbj1_9rhob like domain"/>
    <property type="match status" value="1"/>
</dbReference>
<dbReference type="OrthoDB" id="67566at2759"/>
<keyword evidence="11" id="KW-1185">Reference proteome</keyword>
<evidence type="ECO:0000256" key="3">
    <source>
        <dbReference type="ARBA" id="ARBA00009561"/>
    </source>
</evidence>
<gene>
    <name evidence="10" type="ORF">C2E21_2261</name>
</gene>
<dbReference type="AlphaFoldDB" id="A0A2P6TY27"/>
<keyword evidence="7 9" id="KW-1133">Transmembrane helix</keyword>
<dbReference type="Gene3D" id="3.40.30.10">
    <property type="entry name" value="Glutaredoxin"/>
    <property type="match status" value="1"/>
</dbReference>
<dbReference type="Proteomes" id="UP000239899">
    <property type="component" value="Unassembled WGS sequence"/>
</dbReference>
<dbReference type="GO" id="GO:0051213">
    <property type="term" value="F:dioxygenase activity"/>
    <property type="evidence" value="ECO:0007669"/>
    <property type="project" value="UniProtKB-KW"/>
</dbReference>
<reference evidence="10 11" key="1">
    <citation type="journal article" date="2018" name="Plant J.">
        <title>Genome sequences of Chlorella sorokiniana UTEX 1602 and Micractinium conductrix SAG 241.80: implications to maltose excretion by a green alga.</title>
        <authorList>
            <person name="Arriola M.B."/>
            <person name="Velmurugan N."/>
            <person name="Zhang Y."/>
            <person name="Plunkett M.H."/>
            <person name="Hondzo H."/>
            <person name="Barney B.M."/>
        </authorList>
    </citation>
    <scope>NUCLEOTIDE SEQUENCE [LARGE SCALE GENOMIC DNA]</scope>
    <source>
        <strain evidence="11">UTEX 1602</strain>
    </source>
</reference>
<keyword evidence="10" id="KW-0223">Dioxygenase</keyword>
<evidence type="ECO:0000256" key="7">
    <source>
        <dbReference type="ARBA" id="ARBA00022989"/>
    </source>
</evidence>
<evidence type="ECO:0000256" key="4">
    <source>
        <dbReference type="ARBA" id="ARBA00022692"/>
    </source>
</evidence>
<evidence type="ECO:0000313" key="10">
    <source>
        <dbReference type="EMBL" id="PRW58974.1"/>
    </source>
</evidence>
<evidence type="ECO:0000256" key="9">
    <source>
        <dbReference type="SAM" id="Phobius"/>
    </source>
</evidence>
<comment type="similarity">
    <text evidence="3">Belongs to the OST3/OST6 family.</text>
</comment>
<keyword evidence="6" id="KW-0256">Endoplasmic reticulum</keyword>
<proteinExistence type="inferred from homology"/>
<comment type="subcellular location">
    <subcellularLocation>
        <location evidence="2">Endoplasmic reticulum membrane</location>
        <topology evidence="2">Multi-pass membrane protein</topology>
    </subcellularLocation>
</comment>
<keyword evidence="10" id="KW-0560">Oxidoreductase</keyword>
<feature type="transmembrane region" description="Helical" evidence="9">
    <location>
        <begin position="518"/>
        <end position="540"/>
    </location>
</feature>
<dbReference type="GO" id="GO:0008250">
    <property type="term" value="C:oligosaccharyltransferase complex"/>
    <property type="evidence" value="ECO:0007669"/>
    <property type="project" value="TreeGrafter"/>
</dbReference>
<dbReference type="PANTHER" id="PTHR12692:SF0">
    <property type="entry name" value="GH11935P"/>
    <property type="match status" value="1"/>
</dbReference>
<dbReference type="EMBL" id="LHPG02000004">
    <property type="protein sequence ID" value="PRW58974.1"/>
    <property type="molecule type" value="Genomic_DNA"/>
</dbReference>
<evidence type="ECO:0000256" key="1">
    <source>
        <dbReference type="ARBA" id="ARBA00002791"/>
    </source>
</evidence>
<feature type="transmembrane region" description="Helical" evidence="9">
    <location>
        <begin position="489"/>
        <end position="506"/>
    </location>
</feature>
<evidence type="ECO:0000256" key="2">
    <source>
        <dbReference type="ARBA" id="ARBA00004477"/>
    </source>
</evidence>
<dbReference type="STRING" id="3076.A0A2P6TY27"/>
<evidence type="ECO:0000256" key="8">
    <source>
        <dbReference type="ARBA" id="ARBA00023136"/>
    </source>
</evidence>
<comment type="caution">
    <text evidence="10">The sequence shown here is derived from an EMBL/GenBank/DDBJ whole genome shotgun (WGS) entry which is preliminary data.</text>
</comment>
<dbReference type="PANTHER" id="PTHR12692">
    <property type="entry name" value="DOLICHYL-DIPHOSPHOOLIGOSACCHARIDE--PROTEIN GLYCOSYLTRANSFERASE-RELATED"/>
    <property type="match status" value="1"/>
</dbReference>